<dbReference type="PRINTS" id="PR01407">
    <property type="entry name" value="BUTYPHLNCDUF"/>
</dbReference>
<dbReference type="InterPro" id="IPR006574">
    <property type="entry name" value="PRY"/>
</dbReference>
<keyword evidence="3" id="KW-1185">Reference proteome</keyword>
<dbReference type="InterPro" id="IPR050143">
    <property type="entry name" value="TRIM/RBCC"/>
</dbReference>
<dbReference type="Ensembl" id="ENSAOWT00000007951.1">
    <property type="protein sequence ID" value="ENSAOWP00000007040.1"/>
    <property type="gene ID" value="ENSAOWG00000004838.1"/>
</dbReference>
<dbReference type="Proteomes" id="UP000694424">
    <property type="component" value="Unplaced"/>
</dbReference>
<dbReference type="PANTHER" id="PTHR24103">
    <property type="entry name" value="E3 UBIQUITIN-PROTEIN LIGASE TRIM"/>
    <property type="match status" value="1"/>
</dbReference>
<reference evidence="2" key="2">
    <citation type="submission" date="2025-09" db="UniProtKB">
        <authorList>
            <consortium name="Ensembl"/>
        </authorList>
    </citation>
    <scope>IDENTIFICATION</scope>
</reference>
<dbReference type="PROSITE" id="PS50188">
    <property type="entry name" value="B302_SPRY"/>
    <property type="match status" value="1"/>
</dbReference>
<dbReference type="InterPro" id="IPR043136">
    <property type="entry name" value="B30.2/SPRY_sf"/>
</dbReference>
<dbReference type="InterPro" id="IPR003877">
    <property type="entry name" value="SPRY_dom"/>
</dbReference>
<dbReference type="SUPFAM" id="SSF49899">
    <property type="entry name" value="Concanavalin A-like lectins/glucanases"/>
    <property type="match status" value="1"/>
</dbReference>
<protein>
    <recommendedName>
        <fullName evidence="1">B30.2/SPRY domain-containing protein</fullName>
    </recommendedName>
</protein>
<dbReference type="AlphaFoldDB" id="A0A8B9PAA0"/>
<dbReference type="Gene3D" id="2.60.120.920">
    <property type="match status" value="1"/>
</dbReference>
<feature type="domain" description="B30.2/SPRY" evidence="1">
    <location>
        <begin position="32"/>
        <end position="224"/>
    </location>
</feature>
<sequence>PGLGRERREERREQGLPLPELLVLPKAGPLLISSSFSSAPETLTLLVPAEEVSLDPHTAHPQLILSEDCRSVRWGEKWQDLPHSNERFDSLFCVLGREVFTVGRHCWEVEGEVGAEPHWAVGVARESLKRKGWIYVSPDKGIWAVQYQKGKFEALTSPPTPFTQAVEILLNSEAGEVSFYNLTDRSHLFAFTSSFSEPLRPYFNLAINKGGQNATPLTICPIPA</sequence>
<accession>A0A8B9PAA0</accession>
<dbReference type="SMART" id="SM00449">
    <property type="entry name" value="SPRY"/>
    <property type="match status" value="1"/>
</dbReference>
<dbReference type="Pfam" id="PF13765">
    <property type="entry name" value="PRY"/>
    <property type="match status" value="1"/>
</dbReference>
<name>A0A8B9PAA0_APTOW</name>
<dbReference type="InterPro" id="IPR001870">
    <property type="entry name" value="B30.2/SPRY"/>
</dbReference>
<dbReference type="InterPro" id="IPR003879">
    <property type="entry name" value="Butyrophylin_SPRY"/>
</dbReference>
<evidence type="ECO:0000313" key="2">
    <source>
        <dbReference type="Ensembl" id="ENSAOWP00000007040.1"/>
    </source>
</evidence>
<evidence type="ECO:0000313" key="3">
    <source>
        <dbReference type="Proteomes" id="UP000694424"/>
    </source>
</evidence>
<reference evidence="2" key="1">
    <citation type="submission" date="2025-08" db="UniProtKB">
        <authorList>
            <consortium name="Ensembl"/>
        </authorList>
    </citation>
    <scope>IDENTIFICATION</scope>
</reference>
<proteinExistence type="predicted"/>
<dbReference type="InterPro" id="IPR013320">
    <property type="entry name" value="ConA-like_dom_sf"/>
</dbReference>
<dbReference type="FunFam" id="2.60.120.920:FF:000004">
    <property type="entry name" value="Butyrophilin subfamily 1 member A1"/>
    <property type="match status" value="1"/>
</dbReference>
<dbReference type="SMART" id="SM00589">
    <property type="entry name" value="PRY"/>
    <property type="match status" value="1"/>
</dbReference>
<dbReference type="Pfam" id="PF00622">
    <property type="entry name" value="SPRY"/>
    <property type="match status" value="1"/>
</dbReference>
<evidence type="ECO:0000259" key="1">
    <source>
        <dbReference type="PROSITE" id="PS50188"/>
    </source>
</evidence>
<organism evidence="2 3">
    <name type="scientific">Apteryx owenii</name>
    <name type="common">Little spotted kiwi</name>
    <dbReference type="NCBI Taxonomy" id="8824"/>
    <lineage>
        <taxon>Eukaryota</taxon>
        <taxon>Metazoa</taxon>
        <taxon>Chordata</taxon>
        <taxon>Craniata</taxon>
        <taxon>Vertebrata</taxon>
        <taxon>Euteleostomi</taxon>
        <taxon>Archelosauria</taxon>
        <taxon>Archosauria</taxon>
        <taxon>Dinosauria</taxon>
        <taxon>Saurischia</taxon>
        <taxon>Theropoda</taxon>
        <taxon>Coelurosauria</taxon>
        <taxon>Aves</taxon>
        <taxon>Palaeognathae</taxon>
        <taxon>Apterygiformes</taxon>
        <taxon>Apterygidae</taxon>
        <taxon>Apteryx</taxon>
    </lineage>
</organism>